<keyword evidence="2" id="KW-1185">Reference proteome</keyword>
<protein>
    <submittedName>
        <fullName evidence="1">20542_t:CDS:1</fullName>
    </submittedName>
</protein>
<organism evidence="1 2">
    <name type="scientific">Cetraspora pellucida</name>
    <dbReference type="NCBI Taxonomy" id="1433469"/>
    <lineage>
        <taxon>Eukaryota</taxon>
        <taxon>Fungi</taxon>
        <taxon>Fungi incertae sedis</taxon>
        <taxon>Mucoromycota</taxon>
        <taxon>Glomeromycotina</taxon>
        <taxon>Glomeromycetes</taxon>
        <taxon>Diversisporales</taxon>
        <taxon>Gigasporaceae</taxon>
        <taxon>Cetraspora</taxon>
    </lineage>
</organism>
<dbReference type="EMBL" id="CAJVQA010022695">
    <property type="protein sequence ID" value="CAG8775016.1"/>
    <property type="molecule type" value="Genomic_DNA"/>
</dbReference>
<evidence type="ECO:0000313" key="2">
    <source>
        <dbReference type="Proteomes" id="UP000789759"/>
    </source>
</evidence>
<dbReference type="AlphaFoldDB" id="A0A9N9JEM2"/>
<reference evidence="1" key="1">
    <citation type="submission" date="2021-06" db="EMBL/GenBank/DDBJ databases">
        <authorList>
            <person name="Kallberg Y."/>
            <person name="Tangrot J."/>
            <person name="Rosling A."/>
        </authorList>
    </citation>
    <scope>NUCLEOTIDE SEQUENCE</scope>
    <source>
        <strain evidence="1">FL966</strain>
    </source>
</reference>
<gene>
    <name evidence="1" type="ORF">CPELLU_LOCUS16073</name>
</gene>
<evidence type="ECO:0000313" key="1">
    <source>
        <dbReference type="EMBL" id="CAG8775016.1"/>
    </source>
</evidence>
<proteinExistence type="predicted"/>
<sequence>MHNRNVDNVTNVNNIIKKLIDNTRNKACNTLVDFTRNKAHATLVLSKKPTPAKPQQHNAPVKTQVYNAYSSVSSASASSSKNTQSIQKSMNNQDQSIGAIEDNEHLFDEENEHYLVKNNYYEEASDYHIDSTNNVNDFNTFEELMLRRASHNTMSIADNLASKTSHMALVTSKTILRSTNNSTNKAILRDMIHLK</sequence>
<dbReference type="OrthoDB" id="10352409at2759"/>
<name>A0A9N9JEM2_9GLOM</name>
<dbReference type="Proteomes" id="UP000789759">
    <property type="component" value="Unassembled WGS sequence"/>
</dbReference>
<accession>A0A9N9JEM2</accession>
<comment type="caution">
    <text evidence="1">The sequence shown here is derived from an EMBL/GenBank/DDBJ whole genome shotgun (WGS) entry which is preliminary data.</text>
</comment>